<evidence type="ECO:0000256" key="1">
    <source>
        <dbReference type="SAM" id="MobiDB-lite"/>
    </source>
</evidence>
<name>A0A8X6TCW9_NEPPI</name>
<dbReference type="AlphaFoldDB" id="A0A8X6TCW9"/>
<gene>
    <name evidence="2" type="ORF">NPIL_158061</name>
</gene>
<dbReference type="EMBL" id="BMAW01100754">
    <property type="protein sequence ID" value="GFS96558.1"/>
    <property type="molecule type" value="Genomic_DNA"/>
</dbReference>
<proteinExistence type="predicted"/>
<organism evidence="2 3">
    <name type="scientific">Nephila pilipes</name>
    <name type="common">Giant wood spider</name>
    <name type="synonym">Nephila maculata</name>
    <dbReference type="NCBI Taxonomy" id="299642"/>
    <lineage>
        <taxon>Eukaryota</taxon>
        <taxon>Metazoa</taxon>
        <taxon>Ecdysozoa</taxon>
        <taxon>Arthropoda</taxon>
        <taxon>Chelicerata</taxon>
        <taxon>Arachnida</taxon>
        <taxon>Araneae</taxon>
        <taxon>Araneomorphae</taxon>
        <taxon>Entelegynae</taxon>
        <taxon>Araneoidea</taxon>
        <taxon>Nephilidae</taxon>
        <taxon>Nephila</taxon>
    </lineage>
</organism>
<accession>A0A8X6TCW9</accession>
<protein>
    <submittedName>
        <fullName evidence="2">Uncharacterized protein</fullName>
    </submittedName>
</protein>
<feature type="non-terminal residue" evidence="2">
    <location>
        <position position="1"/>
    </location>
</feature>
<dbReference type="Proteomes" id="UP000887013">
    <property type="component" value="Unassembled WGS sequence"/>
</dbReference>
<keyword evidence="3" id="KW-1185">Reference proteome</keyword>
<reference evidence="2" key="1">
    <citation type="submission" date="2020-08" db="EMBL/GenBank/DDBJ databases">
        <title>Multicomponent nature underlies the extraordinary mechanical properties of spider dragline silk.</title>
        <authorList>
            <person name="Kono N."/>
            <person name="Nakamura H."/>
            <person name="Mori M."/>
            <person name="Yoshida Y."/>
            <person name="Ohtoshi R."/>
            <person name="Malay A.D."/>
            <person name="Moran D.A.P."/>
            <person name="Tomita M."/>
            <person name="Numata K."/>
            <person name="Arakawa K."/>
        </authorList>
    </citation>
    <scope>NUCLEOTIDE SEQUENCE</scope>
</reference>
<evidence type="ECO:0000313" key="3">
    <source>
        <dbReference type="Proteomes" id="UP000887013"/>
    </source>
</evidence>
<sequence length="138" mass="16073">MHIFERIVNPEVINYQHFLRQNKYFLFRKKKMEDFINDIEPPQYDCDIEEAEDALLEEQKKCEAPVAQAQLTQTHAPVVEIPAPEGLVSEFPQFDLEIERAQDAWLEEQLKNEAPVTHPRERHVSVAGPRERHVSVAG</sequence>
<feature type="region of interest" description="Disordered" evidence="1">
    <location>
        <begin position="110"/>
        <end position="138"/>
    </location>
</feature>
<feature type="compositionally biased region" description="Basic and acidic residues" evidence="1">
    <location>
        <begin position="118"/>
        <end position="138"/>
    </location>
</feature>
<comment type="caution">
    <text evidence="2">The sequence shown here is derived from an EMBL/GenBank/DDBJ whole genome shotgun (WGS) entry which is preliminary data.</text>
</comment>
<evidence type="ECO:0000313" key="2">
    <source>
        <dbReference type="EMBL" id="GFS96558.1"/>
    </source>
</evidence>